<sequence>MSGDTCLGSALCPATGHKPKAGGLKGGSLGNKYVRLNVGGSLYYTTVQVLTRHDTMLKAMFSGRMEVLTDKEGWILIDRCGKHFGTILNYLRDDTIALPKHRQEIKALMAEAKYYLIQGLVDMCQAALQPVVKLLYNRSNNKYSYTSNSDDNLLKNIELFDKLSLRFNGRVLFIKDVIGDEICCWSFYGQGRKLAEVCCTSIVYATEKKQTKVEFPEARIYEETLNVLLYETPRVPDNSLLEATSRSRSQASHSEDDEGLELRERVRRIHVKRYSTYDDRQLGH</sequence>
<name>A0A8C9NG06_SERCA</name>
<dbReference type="GO" id="GO:0004842">
    <property type="term" value="F:ubiquitin-protein transferase activity"/>
    <property type="evidence" value="ECO:0007669"/>
    <property type="project" value="TreeGrafter"/>
</dbReference>
<dbReference type="SMART" id="SM00225">
    <property type="entry name" value="BTB"/>
    <property type="match status" value="1"/>
</dbReference>
<evidence type="ECO:0000256" key="7">
    <source>
        <dbReference type="ARBA" id="ARBA00022786"/>
    </source>
</evidence>
<organism evidence="13 14">
    <name type="scientific">Serinus canaria</name>
    <name type="common">Island canary</name>
    <name type="synonym">Fringilla canaria</name>
    <dbReference type="NCBI Taxonomy" id="9135"/>
    <lineage>
        <taxon>Eukaryota</taxon>
        <taxon>Metazoa</taxon>
        <taxon>Chordata</taxon>
        <taxon>Craniata</taxon>
        <taxon>Vertebrata</taxon>
        <taxon>Euteleostomi</taxon>
        <taxon>Archelosauria</taxon>
        <taxon>Archosauria</taxon>
        <taxon>Dinosauria</taxon>
        <taxon>Saurischia</taxon>
        <taxon>Theropoda</taxon>
        <taxon>Coelurosauria</taxon>
        <taxon>Aves</taxon>
        <taxon>Neognathae</taxon>
        <taxon>Neoaves</taxon>
        <taxon>Telluraves</taxon>
        <taxon>Australaves</taxon>
        <taxon>Passeriformes</taxon>
        <taxon>Passeroidea</taxon>
        <taxon>Fringillidae</taxon>
        <taxon>Carduelinae</taxon>
        <taxon>Serinus</taxon>
    </lineage>
</organism>
<keyword evidence="14" id="KW-1185">Reference proteome</keyword>
<evidence type="ECO:0000256" key="1">
    <source>
        <dbReference type="ARBA" id="ARBA00004123"/>
    </source>
</evidence>
<keyword evidence="7" id="KW-0833">Ubl conjugation pathway</keyword>
<dbReference type="GO" id="GO:0005634">
    <property type="term" value="C:nucleus"/>
    <property type="evidence" value="ECO:0007669"/>
    <property type="project" value="UniProtKB-SubCell"/>
</dbReference>
<comment type="subcellular location">
    <subcellularLocation>
        <location evidence="3">Cytoplasm</location>
    </subcellularLocation>
    <subcellularLocation>
        <location evidence="2">Endosome</location>
    </subcellularLocation>
    <subcellularLocation>
        <location evidence="1">Nucleus</location>
    </subcellularLocation>
</comment>
<dbReference type="PROSITE" id="PS50097">
    <property type="entry name" value="BTB"/>
    <property type="match status" value="1"/>
</dbReference>
<dbReference type="GO" id="GO:0051260">
    <property type="term" value="P:protein homooligomerization"/>
    <property type="evidence" value="ECO:0007669"/>
    <property type="project" value="InterPro"/>
</dbReference>
<gene>
    <name evidence="13" type="primary">TNFAIP1</name>
</gene>
<dbReference type="PANTHER" id="PTHR11145">
    <property type="entry name" value="BTB/POZ DOMAIN-CONTAINING ADAPTER FOR CUL3-MEDIATED RHOA DEGRADATION PROTEIN FAMILY MEMBER"/>
    <property type="match status" value="1"/>
</dbReference>
<evidence type="ECO:0000256" key="6">
    <source>
        <dbReference type="ARBA" id="ARBA00022753"/>
    </source>
</evidence>
<protein>
    <recommendedName>
        <fullName evidence="10">BTB/POZ domain-containing adapter for CUL3-mediated RhoA degradation protein 2</fullName>
    </recommendedName>
    <alternativeName>
        <fullName evidence="11">BTB/POZ domain-containing protein TNFAIP1</fullName>
    </alternativeName>
</protein>
<dbReference type="PANTHER" id="PTHR11145:SF17">
    <property type="entry name" value="BTB_POZ DOMAIN-CONTAINING ADAPTER FOR CUL3-MEDIATED RHOA DEGRADATION PROTEIN 2"/>
    <property type="match status" value="1"/>
</dbReference>
<dbReference type="GO" id="GO:0005768">
    <property type="term" value="C:endosome"/>
    <property type="evidence" value="ECO:0007669"/>
    <property type="project" value="UniProtKB-SubCell"/>
</dbReference>
<evidence type="ECO:0000256" key="3">
    <source>
        <dbReference type="ARBA" id="ARBA00004496"/>
    </source>
</evidence>
<feature type="domain" description="BTB" evidence="12">
    <location>
        <begin position="32"/>
        <end position="100"/>
    </location>
</feature>
<dbReference type="CDD" id="cd18401">
    <property type="entry name" value="BTB_POZ_TNFAIP1_BACURD2"/>
    <property type="match status" value="1"/>
</dbReference>
<dbReference type="GO" id="GO:0035024">
    <property type="term" value="P:negative regulation of Rho protein signal transduction"/>
    <property type="evidence" value="ECO:0007669"/>
    <property type="project" value="TreeGrafter"/>
</dbReference>
<evidence type="ECO:0000256" key="8">
    <source>
        <dbReference type="ARBA" id="ARBA00023242"/>
    </source>
</evidence>
<dbReference type="InterPro" id="IPR011333">
    <property type="entry name" value="SKP1/BTB/POZ_sf"/>
</dbReference>
<evidence type="ECO:0000256" key="10">
    <source>
        <dbReference type="ARBA" id="ARBA00039261"/>
    </source>
</evidence>
<dbReference type="InterPro" id="IPR003131">
    <property type="entry name" value="T1-type_BTB"/>
</dbReference>
<reference evidence="13" key="1">
    <citation type="submission" date="2025-08" db="UniProtKB">
        <authorList>
            <consortium name="Ensembl"/>
        </authorList>
    </citation>
    <scope>IDENTIFICATION</scope>
</reference>
<comment type="similarity">
    <text evidence="9">Belongs to the BACURD family.</text>
</comment>
<dbReference type="GO" id="GO:0043161">
    <property type="term" value="P:proteasome-mediated ubiquitin-dependent protein catabolic process"/>
    <property type="evidence" value="ECO:0007669"/>
    <property type="project" value="TreeGrafter"/>
</dbReference>
<dbReference type="InterPro" id="IPR000210">
    <property type="entry name" value="BTB/POZ_dom"/>
</dbReference>
<evidence type="ECO:0000256" key="5">
    <source>
        <dbReference type="ARBA" id="ARBA00022490"/>
    </source>
</evidence>
<evidence type="ECO:0000256" key="9">
    <source>
        <dbReference type="ARBA" id="ARBA00025759"/>
    </source>
</evidence>
<dbReference type="FunFam" id="3.30.710.10:FF:000013">
    <property type="entry name" value="BTB/POZ domain-containing adapter for CUL3-mediated RhoA degradation protein 3"/>
    <property type="match status" value="1"/>
</dbReference>
<evidence type="ECO:0000313" key="14">
    <source>
        <dbReference type="Proteomes" id="UP000694409"/>
    </source>
</evidence>
<dbReference type="Ensembl" id="ENSSCAT00000019100.1">
    <property type="protein sequence ID" value="ENSSCAP00000017052.1"/>
    <property type="gene ID" value="ENSSCAG00000012406.1"/>
</dbReference>
<keyword evidence="5" id="KW-0963">Cytoplasm</keyword>
<dbReference type="GO" id="GO:0031463">
    <property type="term" value="C:Cul3-RING ubiquitin ligase complex"/>
    <property type="evidence" value="ECO:0007669"/>
    <property type="project" value="TreeGrafter"/>
</dbReference>
<dbReference type="InterPro" id="IPR045068">
    <property type="entry name" value="BACURD1-3"/>
</dbReference>
<evidence type="ECO:0000256" key="4">
    <source>
        <dbReference type="ARBA" id="ARBA00004906"/>
    </source>
</evidence>
<dbReference type="GeneTree" id="ENSGT00950000183143"/>
<dbReference type="Pfam" id="PF02214">
    <property type="entry name" value="BTB_2"/>
    <property type="match status" value="1"/>
</dbReference>
<dbReference type="AlphaFoldDB" id="A0A8C9NG06"/>
<dbReference type="Gene3D" id="3.30.710.10">
    <property type="entry name" value="Potassium Channel Kv1.1, Chain A"/>
    <property type="match status" value="1"/>
</dbReference>
<proteinExistence type="inferred from homology"/>
<comment type="pathway">
    <text evidence="4">Protein modification; protein ubiquitination.</text>
</comment>
<keyword evidence="8" id="KW-0539">Nucleus</keyword>
<keyword evidence="6" id="KW-0967">Endosome</keyword>
<evidence type="ECO:0000259" key="12">
    <source>
        <dbReference type="PROSITE" id="PS50097"/>
    </source>
</evidence>
<accession>A0A8C9NG06</accession>
<evidence type="ECO:0000313" key="13">
    <source>
        <dbReference type="Ensembl" id="ENSSCAP00000017052.1"/>
    </source>
</evidence>
<evidence type="ECO:0000256" key="2">
    <source>
        <dbReference type="ARBA" id="ARBA00004177"/>
    </source>
</evidence>
<dbReference type="GO" id="GO:0016567">
    <property type="term" value="P:protein ubiquitination"/>
    <property type="evidence" value="ECO:0007669"/>
    <property type="project" value="TreeGrafter"/>
</dbReference>
<dbReference type="Proteomes" id="UP000694409">
    <property type="component" value="Unassembled WGS sequence"/>
</dbReference>
<evidence type="ECO:0000256" key="11">
    <source>
        <dbReference type="ARBA" id="ARBA00041740"/>
    </source>
</evidence>
<reference evidence="13" key="2">
    <citation type="submission" date="2025-09" db="UniProtKB">
        <authorList>
            <consortium name="Ensembl"/>
        </authorList>
    </citation>
    <scope>IDENTIFICATION</scope>
</reference>
<dbReference type="SUPFAM" id="SSF54695">
    <property type="entry name" value="POZ domain"/>
    <property type="match status" value="1"/>
</dbReference>